<evidence type="ECO:0000259" key="5">
    <source>
        <dbReference type="SMART" id="SM00449"/>
    </source>
</evidence>
<feature type="domain" description="SPRY" evidence="5">
    <location>
        <begin position="201"/>
        <end position="468"/>
    </location>
</feature>
<dbReference type="InterPro" id="IPR003877">
    <property type="entry name" value="SPRY_dom"/>
</dbReference>
<dbReference type="CDD" id="cd12872">
    <property type="entry name" value="SPRY_Ash2"/>
    <property type="match status" value="1"/>
</dbReference>
<comment type="subcellular location">
    <subcellularLocation>
        <location evidence="1">Nucleus</location>
    </subcellularLocation>
</comment>
<organism evidence="6 7">
    <name type="scientific">Pseudovirgaria hyperparasitica</name>
    <dbReference type="NCBI Taxonomy" id="470096"/>
    <lineage>
        <taxon>Eukaryota</taxon>
        <taxon>Fungi</taxon>
        <taxon>Dikarya</taxon>
        <taxon>Ascomycota</taxon>
        <taxon>Pezizomycotina</taxon>
        <taxon>Dothideomycetes</taxon>
        <taxon>Dothideomycetes incertae sedis</taxon>
        <taxon>Acrospermales</taxon>
        <taxon>Acrospermaceae</taxon>
        <taxon>Pseudovirgaria</taxon>
    </lineage>
</organism>
<gene>
    <name evidence="6" type="ORF">EJ05DRAFT_481143</name>
</gene>
<dbReference type="GO" id="GO:0000976">
    <property type="term" value="F:transcription cis-regulatory region binding"/>
    <property type="evidence" value="ECO:0007669"/>
    <property type="project" value="TreeGrafter"/>
</dbReference>
<dbReference type="PANTHER" id="PTHR10598">
    <property type="entry name" value="SET1/ASH2 HISTONE METHYLTRANSFERASE COMPLEX SUBUNIT ASH2"/>
    <property type="match status" value="1"/>
</dbReference>
<dbReference type="InterPro" id="IPR037353">
    <property type="entry name" value="ASH2"/>
</dbReference>
<dbReference type="Proteomes" id="UP000799437">
    <property type="component" value="Unassembled WGS sequence"/>
</dbReference>
<evidence type="ECO:0000256" key="2">
    <source>
        <dbReference type="ARBA" id="ARBA00023242"/>
    </source>
</evidence>
<keyword evidence="7" id="KW-1185">Reference proteome</keyword>
<dbReference type="GO" id="GO:0048188">
    <property type="term" value="C:Set1C/COMPASS complex"/>
    <property type="evidence" value="ECO:0007669"/>
    <property type="project" value="InterPro"/>
</dbReference>
<dbReference type="SMART" id="SM00449">
    <property type="entry name" value="SPRY"/>
    <property type="match status" value="1"/>
</dbReference>
<feature type="region of interest" description="Disordered" evidence="4">
    <location>
        <begin position="1"/>
        <end position="100"/>
    </location>
</feature>
<keyword evidence="2" id="KW-0539">Nucleus</keyword>
<proteinExistence type="inferred from homology"/>
<dbReference type="AlphaFoldDB" id="A0A6A6VTK5"/>
<feature type="compositionally biased region" description="Polar residues" evidence="4">
    <location>
        <begin position="1"/>
        <end position="11"/>
    </location>
</feature>
<dbReference type="GeneID" id="54486060"/>
<protein>
    <submittedName>
        <fullName evidence="6">Ash2-trithorax family protein</fullName>
    </submittedName>
</protein>
<feature type="compositionally biased region" description="Basic and acidic residues" evidence="4">
    <location>
        <begin position="46"/>
        <end position="62"/>
    </location>
</feature>
<sequence>MTDSSPRSRGSTPVAPAIRKGFEEVHAPTVSSPLNPDASKSRPKPTPREQREKRDTLKKREATGGARGATPDTKVKEKHIPKADSPMRYNIPEPKLSDYEPHRDLPFVSREPVPLMLSDGQTELRRVADLAWNKKGYRYTPCIADPHFRHKQFYRQTENKPYGPRMGFEDTDRTFLFDDTATIMTNEKGWRLGRGNIVAREGRMYYEVRISRGVPAEGPPVPAGQENVPQPHIRMGWARREAPLDAPVGYDGYSYGITDIRFESVHRSRPTKIYNHIPKGKKGVKNRSMIGNQSVEYVPDDHVREGDVIGLEISLPSISLHQKVVSGIYNPAVDSDDPSQFETGAFDIIRDRIPVPYKHSIIFEQLEYQSTKSIESYSDRGPVPKIFPNPNHEDPALRSLPNSSIKVYKNGKLVGIAFENLLAFLPPASTPLVAAGARPGFDDGMLGYFPCIAAFCGGIAQVNFGPNFWYPPPELASRDADMGGLEPSSEAFPSPQLTTLRPLGDRYKEQIAEDIVWDIIDEVDFFVQDGGFSYVPTNAALDNATKTAAPKARGIVDGDDDNSFVGKF</sequence>
<dbReference type="InterPro" id="IPR013320">
    <property type="entry name" value="ConA-like_dom_sf"/>
</dbReference>
<evidence type="ECO:0000256" key="3">
    <source>
        <dbReference type="ARBA" id="ARBA00038149"/>
    </source>
</evidence>
<accession>A0A6A6VTK5</accession>
<dbReference type="PANTHER" id="PTHR10598:SF0">
    <property type="entry name" value="SET1_ASH2 HISTONE METHYLTRANSFERASE COMPLEX SUBUNIT ASH2"/>
    <property type="match status" value="1"/>
</dbReference>
<dbReference type="RefSeq" id="XP_033595059.1">
    <property type="nucleotide sequence ID" value="XM_033745006.1"/>
</dbReference>
<evidence type="ECO:0000313" key="7">
    <source>
        <dbReference type="Proteomes" id="UP000799437"/>
    </source>
</evidence>
<evidence type="ECO:0000313" key="6">
    <source>
        <dbReference type="EMBL" id="KAF2752601.1"/>
    </source>
</evidence>
<evidence type="ECO:0000256" key="4">
    <source>
        <dbReference type="SAM" id="MobiDB-lite"/>
    </source>
</evidence>
<dbReference type="InterPro" id="IPR043136">
    <property type="entry name" value="B30.2/SPRY_sf"/>
</dbReference>
<name>A0A6A6VTK5_9PEZI</name>
<evidence type="ECO:0000256" key="1">
    <source>
        <dbReference type="ARBA" id="ARBA00004123"/>
    </source>
</evidence>
<comment type="similarity">
    <text evidence="3">Belongs to the cclA family.</text>
</comment>
<feature type="compositionally biased region" description="Basic and acidic residues" evidence="4">
    <location>
        <begin position="73"/>
        <end position="82"/>
    </location>
</feature>
<reference evidence="6" key="1">
    <citation type="journal article" date="2020" name="Stud. Mycol.">
        <title>101 Dothideomycetes genomes: a test case for predicting lifestyles and emergence of pathogens.</title>
        <authorList>
            <person name="Haridas S."/>
            <person name="Albert R."/>
            <person name="Binder M."/>
            <person name="Bloem J."/>
            <person name="Labutti K."/>
            <person name="Salamov A."/>
            <person name="Andreopoulos B."/>
            <person name="Baker S."/>
            <person name="Barry K."/>
            <person name="Bills G."/>
            <person name="Bluhm B."/>
            <person name="Cannon C."/>
            <person name="Castanera R."/>
            <person name="Culley D."/>
            <person name="Daum C."/>
            <person name="Ezra D."/>
            <person name="Gonzalez J."/>
            <person name="Henrissat B."/>
            <person name="Kuo A."/>
            <person name="Liang C."/>
            <person name="Lipzen A."/>
            <person name="Lutzoni F."/>
            <person name="Magnuson J."/>
            <person name="Mondo S."/>
            <person name="Nolan M."/>
            <person name="Ohm R."/>
            <person name="Pangilinan J."/>
            <person name="Park H.-J."/>
            <person name="Ramirez L."/>
            <person name="Alfaro M."/>
            <person name="Sun H."/>
            <person name="Tritt A."/>
            <person name="Yoshinaga Y."/>
            <person name="Zwiers L.-H."/>
            <person name="Turgeon B."/>
            <person name="Goodwin S."/>
            <person name="Spatafora J."/>
            <person name="Crous P."/>
            <person name="Grigoriev I."/>
        </authorList>
    </citation>
    <scope>NUCLEOTIDE SEQUENCE</scope>
    <source>
        <strain evidence="6">CBS 121739</strain>
    </source>
</reference>
<dbReference type="EMBL" id="ML996605">
    <property type="protein sequence ID" value="KAF2752601.1"/>
    <property type="molecule type" value="Genomic_DNA"/>
</dbReference>
<dbReference type="Gene3D" id="2.60.120.920">
    <property type="match status" value="1"/>
</dbReference>
<dbReference type="SUPFAM" id="SSF49899">
    <property type="entry name" value="Concanavalin A-like lectins/glucanases"/>
    <property type="match status" value="1"/>
</dbReference>
<dbReference type="OrthoDB" id="10266026at2759"/>